<protein>
    <submittedName>
        <fullName evidence="2">Uncharacterized protein</fullName>
    </submittedName>
</protein>
<evidence type="ECO:0000256" key="1">
    <source>
        <dbReference type="SAM" id="MobiDB-lite"/>
    </source>
</evidence>
<name>A0A9W7KY60_9STRA</name>
<feature type="region of interest" description="Disordered" evidence="1">
    <location>
        <begin position="65"/>
        <end position="100"/>
    </location>
</feature>
<gene>
    <name evidence="2" type="ORF">TrVE_jg3378</name>
</gene>
<dbReference type="AlphaFoldDB" id="A0A9W7KY60"/>
<comment type="caution">
    <text evidence="2">The sequence shown here is derived from an EMBL/GenBank/DDBJ whole genome shotgun (WGS) entry which is preliminary data.</text>
</comment>
<sequence>MDKPYLEVPLDEPTGIEITPSATTGAPTVVGEEFLTSANHTKVNQARRDRSSSLQDKLDSLKQKLDAKRKLSVEKAPPVNEEKIDLDIDSESESEEKVDG</sequence>
<organism evidence="2 3">
    <name type="scientific">Triparma verrucosa</name>
    <dbReference type="NCBI Taxonomy" id="1606542"/>
    <lineage>
        <taxon>Eukaryota</taxon>
        <taxon>Sar</taxon>
        <taxon>Stramenopiles</taxon>
        <taxon>Ochrophyta</taxon>
        <taxon>Bolidophyceae</taxon>
        <taxon>Parmales</taxon>
        <taxon>Triparmaceae</taxon>
        <taxon>Triparma</taxon>
    </lineage>
</organism>
<feature type="region of interest" description="Disordered" evidence="1">
    <location>
        <begin position="37"/>
        <end position="56"/>
    </location>
</feature>
<feature type="region of interest" description="Disordered" evidence="1">
    <location>
        <begin position="1"/>
        <end position="25"/>
    </location>
</feature>
<feature type="compositionally biased region" description="Basic and acidic residues" evidence="1">
    <location>
        <begin position="46"/>
        <end position="56"/>
    </location>
</feature>
<keyword evidence="3" id="KW-1185">Reference proteome</keyword>
<dbReference type="EMBL" id="BRXX01000531">
    <property type="protein sequence ID" value="GMI15739.1"/>
    <property type="molecule type" value="Genomic_DNA"/>
</dbReference>
<reference evidence="3" key="1">
    <citation type="journal article" date="2023" name="Commun. Biol.">
        <title>Genome analysis of Parmales, the sister group of diatoms, reveals the evolutionary specialization of diatoms from phago-mixotrophs to photoautotrophs.</title>
        <authorList>
            <person name="Ban H."/>
            <person name="Sato S."/>
            <person name="Yoshikawa S."/>
            <person name="Yamada K."/>
            <person name="Nakamura Y."/>
            <person name="Ichinomiya M."/>
            <person name="Sato N."/>
            <person name="Blanc-Mathieu R."/>
            <person name="Endo H."/>
            <person name="Kuwata A."/>
            <person name="Ogata H."/>
        </authorList>
    </citation>
    <scope>NUCLEOTIDE SEQUENCE [LARGE SCALE GENOMIC DNA]</scope>
    <source>
        <strain evidence="3">NIES 3699</strain>
    </source>
</reference>
<evidence type="ECO:0000313" key="2">
    <source>
        <dbReference type="EMBL" id="GMI15739.1"/>
    </source>
</evidence>
<accession>A0A9W7KY60</accession>
<proteinExistence type="predicted"/>
<evidence type="ECO:0000313" key="3">
    <source>
        <dbReference type="Proteomes" id="UP001165160"/>
    </source>
</evidence>
<dbReference type="Proteomes" id="UP001165160">
    <property type="component" value="Unassembled WGS sequence"/>
</dbReference>